<dbReference type="InterPro" id="IPR018506">
    <property type="entry name" value="Cyt_B5_heme-BS"/>
</dbReference>
<feature type="region of interest" description="Disordered" evidence="5">
    <location>
        <begin position="1"/>
        <end position="20"/>
    </location>
</feature>
<protein>
    <recommendedName>
        <fullName evidence="6">Cytochrome b5 heme-binding domain-containing protein</fullName>
    </recommendedName>
</protein>
<accession>A0A067MGM2</accession>
<comment type="similarity">
    <text evidence="4">Belongs to the cytochrome b5 family.</text>
</comment>
<evidence type="ECO:0000259" key="6">
    <source>
        <dbReference type="PROSITE" id="PS50255"/>
    </source>
</evidence>
<evidence type="ECO:0000256" key="2">
    <source>
        <dbReference type="ARBA" id="ARBA00022723"/>
    </source>
</evidence>
<dbReference type="GO" id="GO:0046872">
    <property type="term" value="F:metal ion binding"/>
    <property type="evidence" value="ECO:0007669"/>
    <property type="project" value="UniProtKB-UniRule"/>
</dbReference>
<dbReference type="EMBL" id="KL198035">
    <property type="protein sequence ID" value="KDQ14948.1"/>
    <property type="molecule type" value="Genomic_DNA"/>
</dbReference>
<dbReference type="GO" id="GO:0004128">
    <property type="term" value="F:cytochrome-b5 reductase activity, acting on NAD(P)H"/>
    <property type="evidence" value="ECO:0007669"/>
    <property type="project" value="TreeGrafter"/>
</dbReference>
<dbReference type="GO" id="GO:0020037">
    <property type="term" value="F:heme binding"/>
    <property type="evidence" value="ECO:0007669"/>
    <property type="project" value="UniProtKB-UniRule"/>
</dbReference>
<keyword evidence="8" id="KW-1185">Reference proteome</keyword>
<dbReference type="HOGENOM" id="CLU_046313_1_1_1"/>
<evidence type="ECO:0000256" key="4">
    <source>
        <dbReference type="RuleBase" id="RU362121"/>
    </source>
</evidence>
<dbReference type="STRING" id="930990.A0A067MGM2"/>
<reference evidence="8" key="1">
    <citation type="journal article" date="2014" name="Proc. Natl. Acad. Sci. U.S.A.">
        <title>Extensive sampling of basidiomycete genomes demonstrates inadequacy of the white-rot/brown-rot paradigm for wood decay fungi.</title>
        <authorList>
            <person name="Riley R."/>
            <person name="Salamov A.A."/>
            <person name="Brown D.W."/>
            <person name="Nagy L.G."/>
            <person name="Floudas D."/>
            <person name="Held B.W."/>
            <person name="Levasseur A."/>
            <person name="Lombard V."/>
            <person name="Morin E."/>
            <person name="Otillar R."/>
            <person name="Lindquist E.A."/>
            <person name="Sun H."/>
            <person name="LaButti K.M."/>
            <person name="Schmutz J."/>
            <person name="Jabbour D."/>
            <person name="Luo H."/>
            <person name="Baker S.E."/>
            <person name="Pisabarro A.G."/>
            <person name="Walton J.D."/>
            <person name="Blanchette R.A."/>
            <person name="Henrissat B."/>
            <person name="Martin F."/>
            <person name="Cullen D."/>
            <person name="Hibbett D.S."/>
            <person name="Grigoriev I.V."/>
        </authorList>
    </citation>
    <scope>NUCLEOTIDE SEQUENCE [LARGE SCALE GENOMIC DNA]</scope>
    <source>
        <strain evidence="8">FD-172 SS1</strain>
    </source>
</reference>
<evidence type="ECO:0000313" key="8">
    <source>
        <dbReference type="Proteomes" id="UP000027195"/>
    </source>
</evidence>
<evidence type="ECO:0000256" key="3">
    <source>
        <dbReference type="ARBA" id="ARBA00023004"/>
    </source>
</evidence>
<gene>
    <name evidence="7" type="ORF">BOTBODRAFT_109497</name>
</gene>
<dbReference type="FunFam" id="3.10.120.10:FF:000001">
    <property type="entry name" value="Cytochrome b5 reductase 4"/>
    <property type="match status" value="1"/>
</dbReference>
<dbReference type="PANTHER" id="PTHR46237:SF1">
    <property type="entry name" value="CYTOCHROME B5 REDUCTASE 4"/>
    <property type="match status" value="1"/>
</dbReference>
<dbReference type="InterPro" id="IPR051872">
    <property type="entry name" value="Cytochrome_b5/Flavoprotein_Rdt"/>
</dbReference>
<dbReference type="PANTHER" id="PTHR46237">
    <property type="entry name" value="CYTOCHROME B5 REDUCTASE 4 FAMILY MEMBER"/>
    <property type="match status" value="1"/>
</dbReference>
<keyword evidence="1 4" id="KW-0349">Heme</keyword>
<keyword evidence="2 4" id="KW-0479">Metal-binding</keyword>
<feature type="compositionally biased region" description="Low complexity" evidence="5">
    <location>
        <begin position="90"/>
        <end position="101"/>
    </location>
</feature>
<dbReference type="GO" id="GO:0005737">
    <property type="term" value="C:cytoplasm"/>
    <property type="evidence" value="ECO:0007669"/>
    <property type="project" value="TreeGrafter"/>
</dbReference>
<dbReference type="PROSITE" id="PS50255">
    <property type="entry name" value="CYTOCHROME_B5_2"/>
    <property type="match status" value="1"/>
</dbReference>
<feature type="domain" description="Cytochrome b5 heme-binding" evidence="6">
    <location>
        <begin position="152"/>
        <end position="228"/>
    </location>
</feature>
<proteinExistence type="inferred from homology"/>
<evidence type="ECO:0000256" key="5">
    <source>
        <dbReference type="SAM" id="MobiDB-lite"/>
    </source>
</evidence>
<dbReference type="Pfam" id="PF00173">
    <property type="entry name" value="Cyt-b5"/>
    <property type="match status" value="1"/>
</dbReference>
<organism evidence="7 8">
    <name type="scientific">Botryobasidium botryosum (strain FD-172 SS1)</name>
    <dbReference type="NCBI Taxonomy" id="930990"/>
    <lineage>
        <taxon>Eukaryota</taxon>
        <taxon>Fungi</taxon>
        <taxon>Dikarya</taxon>
        <taxon>Basidiomycota</taxon>
        <taxon>Agaricomycotina</taxon>
        <taxon>Agaricomycetes</taxon>
        <taxon>Cantharellales</taxon>
        <taxon>Botryobasidiaceae</taxon>
        <taxon>Botryobasidium</taxon>
    </lineage>
</organism>
<evidence type="ECO:0000313" key="7">
    <source>
        <dbReference type="EMBL" id="KDQ14948.1"/>
    </source>
</evidence>
<name>A0A067MGM2_BOTB1</name>
<feature type="region of interest" description="Disordered" evidence="5">
    <location>
        <begin position="26"/>
        <end position="131"/>
    </location>
</feature>
<dbReference type="AlphaFoldDB" id="A0A067MGM2"/>
<dbReference type="InParanoid" id="A0A067MGM2"/>
<dbReference type="Gene3D" id="3.10.120.10">
    <property type="entry name" value="Cytochrome b5-like heme/steroid binding domain"/>
    <property type="match status" value="1"/>
</dbReference>
<sequence>MASYIRSFFRSPSPVPRAVTPVDADVSFSISEPSPPASDSEGTVGGKDRDEDDDAPPAFPSLNSIQRSDHPAALSSDSARMPPPAFGRGSPSSPQSPSFTLTPPPTTTKPMPKVNRKAKARDKVALTPGHSPLDWARLKSSGASLRNGFTSLQRVTPSELKKHNTPEDAWSSFNGKVYNITPYLSFHPGGQKELMRCAGRDGSKLFALTHSWVNLDYMLDGCMIGFMVPEPSQ</sequence>
<evidence type="ECO:0000256" key="1">
    <source>
        <dbReference type="ARBA" id="ARBA00022617"/>
    </source>
</evidence>
<dbReference type="PROSITE" id="PS00191">
    <property type="entry name" value="CYTOCHROME_B5_1"/>
    <property type="match status" value="1"/>
</dbReference>
<keyword evidence="3 4" id="KW-0408">Iron</keyword>
<dbReference type="FunCoup" id="A0A067MGM2">
    <property type="interactions" value="38"/>
</dbReference>
<dbReference type="SMART" id="SM01117">
    <property type="entry name" value="Cyt-b5"/>
    <property type="match status" value="1"/>
</dbReference>
<dbReference type="OrthoDB" id="432299at2759"/>
<dbReference type="SUPFAM" id="SSF55856">
    <property type="entry name" value="Cytochrome b5-like heme/steroid binding domain"/>
    <property type="match status" value="1"/>
</dbReference>
<dbReference type="InterPro" id="IPR036400">
    <property type="entry name" value="Cyt_B5-like_heme/steroid_sf"/>
</dbReference>
<dbReference type="Proteomes" id="UP000027195">
    <property type="component" value="Unassembled WGS sequence"/>
</dbReference>
<dbReference type="InterPro" id="IPR001199">
    <property type="entry name" value="Cyt_B5-like_heme/steroid-bd"/>
</dbReference>